<dbReference type="SUPFAM" id="SSF54637">
    <property type="entry name" value="Thioesterase/thiol ester dehydrase-isomerase"/>
    <property type="match status" value="1"/>
</dbReference>
<dbReference type="Pfam" id="PF13452">
    <property type="entry name" value="FAS1_DH_region"/>
    <property type="match status" value="1"/>
</dbReference>
<dbReference type="InterPro" id="IPR052342">
    <property type="entry name" value="MCH/BMMD"/>
</dbReference>
<evidence type="ECO:0000313" key="3">
    <source>
        <dbReference type="Proteomes" id="UP000265882"/>
    </source>
</evidence>
<dbReference type="PIRSF" id="PIRSF018072">
    <property type="entry name" value="UCP018072"/>
    <property type="match status" value="1"/>
</dbReference>
<dbReference type="PANTHER" id="PTHR43664:SF1">
    <property type="entry name" value="BETA-METHYLMALYL-COA DEHYDRATASE"/>
    <property type="match status" value="1"/>
</dbReference>
<dbReference type="Gene3D" id="3.10.129.10">
    <property type="entry name" value="Hotdog Thioesterase"/>
    <property type="match status" value="1"/>
</dbReference>
<evidence type="ECO:0000259" key="1">
    <source>
        <dbReference type="Pfam" id="PF13452"/>
    </source>
</evidence>
<dbReference type="AlphaFoldDB" id="A0A3A4P7Q2"/>
<dbReference type="PANTHER" id="PTHR43664">
    <property type="entry name" value="MONOAMINE OXIDASE-RELATED"/>
    <property type="match status" value="1"/>
</dbReference>
<accession>A0A3A4P7Q2</accession>
<sequence>MIEKSAIGKTTRTHSLEVEKGHIRRFAEAIGDENPLYRDEEYARRSRYGGIIAPPTFPTVFGFEGEKVMEGLQFDCARLLHGEQEYEYYQPIRPGDTMSYSTKIVNVDEKQGKSGPMDIVTTEMTGCNQKNERVFVARSTVVIRR</sequence>
<feature type="domain" description="FAS1-like dehydratase" evidence="1">
    <location>
        <begin position="5"/>
        <end position="135"/>
    </location>
</feature>
<evidence type="ECO:0000313" key="2">
    <source>
        <dbReference type="EMBL" id="RJP26915.1"/>
    </source>
</evidence>
<gene>
    <name evidence="2" type="ORF">C4520_00030</name>
</gene>
<dbReference type="InterPro" id="IPR029069">
    <property type="entry name" value="HotDog_dom_sf"/>
</dbReference>
<comment type="caution">
    <text evidence="2">The sequence shown here is derived from an EMBL/GenBank/DDBJ whole genome shotgun (WGS) entry which is preliminary data.</text>
</comment>
<dbReference type="InterPro" id="IPR016709">
    <property type="entry name" value="HadA-like"/>
</dbReference>
<organism evidence="2 3">
    <name type="scientific">Abyssobacteria bacterium (strain SURF_5)</name>
    <dbReference type="NCBI Taxonomy" id="2093360"/>
    <lineage>
        <taxon>Bacteria</taxon>
        <taxon>Pseudomonadati</taxon>
        <taxon>Candidatus Hydrogenedentota</taxon>
        <taxon>Candidatus Abyssobacteria</taxon>
    </lineage>
</organism>
<dbReference type="EMBL" id="QZKU01000001">
    <property type="protein sequence ID" value="RJP26915.1"/>
    <property type="molecule type" value="Genomic_DNA"/>
</dbReference>
<name>A0A3A4P7Q2_ABYX5</name>
<proteinExistence type="predicted"/>
<dbReference type="InterPro" id="IPR039569">
    <property type="entry name" value="FAS1-like_DH_region"/>
</dbReference>
<dbReference type="CDD" id="cd03441">
    <property type="entry name" value="R_hydratase_like"/>
    <property type="match status" value="1"/>
</dbReference>
<reference evidence="2 3" key="1">
    <citation type="journal article" date="2017" name="ISME J.">
        <title>Energy and carbon metabolisms in a deep terrestrial subsurface fluid microbial community.</title>
        <authorList>
            <person name="Momper L."/>
            <person name="Jungbluth S.P."/>
            <person name="Lee M.D."/>
            <person name="Amend J.P."/>
        </authorList>
    </citation>
    <scope>NUCLEOTIDE SEQUENCE [LARGE SCALE GENOMIC DNA]</scope>
    <source>
        <strain evidence="2">SURF_5</strain>
    </source>
</reference>
<dbReference type="Proteomes" id="UP000265882">
    <property type="component" value="Unassembled WGS sequence"/>
</dbReference>
<protein>
    <submittedName>
        <fullName evidence="2">MaoC family dehydratase</fullName>
    </submittedName>
</protein>